<gene>
    <name evidence="2" type="ORF">TRIUR3_28393</name>
</gene>
<feature type="region of interest" description="Disordered" evidence="1">
    <location>
        <begin position="77"/>
        <end position="100"/>
    </location>
</feature>
<protein>
    <submittedName>
        <fullName evidence="2">Uncharacterized protein</fullName>
    </submittedName>
</protein>
<evidence type="ECO:0000256" key="1">
    <source>
        <dbReference type="SAM" id="MobiDB-lite"/>
    </source>
</evidence>
<organism evidence="2">
    <name type="scientific">Triticum urartu</name>
    <name type="common">Red wild einkorn</name>
    <name type="synonym">Crithodium urartu</name>
    <dbReference type="NCBI Taxonomy" id="4572"/>
    <lineage>
        <taxon>Eukaryota</taxon>
        <taxon>Viridiplantae</taxon>
        <taxon>Streptophyta</taxon>
        <taxon>Embryophyta</taxon>
        <taxon>Tracheophyta</taxon>
        <taxon>Spermatophyta</taxon>
        <taxon>Magnoliopsida</taxon>
        <taxon>Liliopsida</taxon>
        <taxon>Poales</taxon>
        <taxon>Poaceae</taxon>
        <taxon>BOP clade</taxon>
        <taxon>Pooideae</taxon>
        <taxon>Triticodae</taxon>
        <taxon>Triticeae</taxon>
        <taxon>Triticinae</taxon>
        <taxon>Triticum</taxon>
    </lineage>
</organism>
<accession>M8AT46</accession>
<dbReference type="AlphaFoldDB" id="M8AT46"/>
<dbReference type="EMBL" id="KD059847">
    <property type="protein sequence ID" value="EMS64179.1"/>
    <property type="molecule type" value="Genomic_DNA"/>
</dbReference>
<reference evidence="2" key="1">
    <citation type="journal article" date="2013" name="Nature">
        <title>Draft genome of the wheat A-genome progenitor Triticum urartu.</title>
        <authorList>
            <person name="Ling H.Q."/>
            <person name="Zhao S."/>
            <person name="Liu D."/>
            <person name="Wang J."/>
            <person name="Sun H."/>
            <person name="Zhang C."/>
            <person name="Fan H."/>
            <person name="Li D."/>
            <person name="Dong L."/>
            <person name="Tao Y."/>
            <person name="Gao C."/>
            <person name="Wu H."/>
            <person name="Li Y."/>
            <person name="Cui Y."/>
            <person name="Guo X."/>
            <person name="Zheng S."/>
            <person name="Wang B."/>
            <person name="Yu K."/>
            <person name="Liang Q."/>
            <person name="Yang W."/>
            <person name="Lou X."/>
            <person name="Chen J."/>
            <person name="Feng M."/>
            <person name="Jian J."/>
            <person name="Zhang X."/>
            <person name="Luo G."/>
            <person name="Jiang Y."/>
            <person name="Liu J."/>
            <person name="Wang Z."/>
            <person name="Sha Y."/>
            <person name="Zhang B."/>
            <person name="Wu H."/>
            <person name="Tang D."/>
            <person name="Shen Q."/>
            <person name="Xue P."/>
            <person name="Zou S."/>
            <person name="Wang X."/>
            <person name="Liu X."/>
            <person name="Wang F."/>
            <person name="Yang Y."/>
            <person name="An X."/>
            <person name="Dong Z."/>
            <person name="Zhang K."/>
            <person name="Zhang X."/>
            <person name="Luo M.C."/>
            <person name="Dvorak J."/>
            <person name="Tong Y."/>
            <person name="Wang J."/>
            <person name="Yang H."/>
            <person name="Li Z."/>
            <person name="Wang D."/>
            <person name="Zhang A."/>
            <person name="Wang J."/>
        </authorList>
    </citation>
    <scope>NUCLEOTIDE SEQUENCE</scope>
</reference>
<evidence type="ECO:0000313" key="2">
    <source>
        <dbReference type="EMBL" id="EMS64179.1"/>
    </source>
</evidence>
<feature type="compositionally biased region" description="Basic and acidic residues" evidence="1">
    <location>
        <begin position="77"/>
        <end position="87"/>
    </location>
</feature>
<sequence>MAAVLLEQRGTSDGEEASGRKILSGALGVELAREALGHEELGTLQARGGIGGPIGGGHGAPCETAHEEREWLAKRRNREMKGKEMEGAMRVPGGGCRQRR</sequence>
<proteinExistence type="predicted"/>
<name>M8AT46_TRIUA</name>